<dbReference type="EMBL" id="JPYA02000002">
    <property type="protein sequence ID" value="MEB3751080.1"/>
    <property type="molecule type" value="Genomic_DNA"/>
</dbReference>
<feature type="transmembrane region" description="Helical" evidence="1">
    <location>
        <begin position="20"/>
        <end position="36"/>
    </location>
</feature>
<protein>
    <submittedName>
        <fullName evidence="3">Cell division topological determinant MinJ</fullName>
    </submittedName>
</protein>
<name>A0ABU6BGZ9_9BACL</name>
<dbReference type="Pfam" id="PF17820">
    <property type="entry name" value="PDZ_6"/>
    <property type="match status" value="1"/>
</dbReference>
<dbReference type="Gene3D" id="2.30.42.10">
    <property type="match status" value="1"/>
</dbReference>
<organism evidence="3 4">
    <name type="scientific">Geobacillus icigianus</name>
    <dbReference type="NCBI Taxonomy" id="1430331"/>
    <lineage>
        <taxon>Bacteria</taxon>
        <taxon>Bacillati</taxon>
        <taxon>Bacillota</taxon>
        <taxon>Bacilli</taxon>
        <taxon>Bacillales</taxon>
        <taxon>Anoxybacillaceae</taxon>
        <taxon>Geobacillus</taxon>
    </lineage>
</organism>
<keyword evidence="1" id="KW-0472">Membrane</keyword>
<feature type="transmembrane region" description="Helical" evidence="1">
    <location>
        <begin position="57"/>
        <end position="77"/>
    </location>
</feature>
<comment type="caution">
    <text evidence="3">The sequence shown here is derived from an EMBL/GenBank/DDBJ whole genome shotgun (WGS) entry which is preliminary data.</text>
</comment>
<feature type="transmembrane region" description="Helical" evidence="1">
    <location>
        <begin position="103"/>
        <end position="119"/>
    </location>
</feature>
<keyword evidence="4" id="KW-1185">Reference proteome</keyword>
<evidence type="ECO:0000259" key="2">
    <source>
        <dbReference type="SMART" id="SM00228"/>
    </source>
</evidence>
<gene>
    <name evidence="3" type="ORF">EP10_001921</name>
</gene>
<reference evidence="3 4" key="1">
    <citation type="journal article" date="2014" name="Genome Announc.">
        <title>Draft Genome Sequence of Geobacillus icigianus Strain G1w1T Isolated from Hot Springs in the Valley of Geysers, Kamchatka (Russian Federation).</title>
        <authorList>
            <person name="Bryanskaya A.V."/>
            <person name="Rozanov A.S."/>
            <person name="Logacheva M.D."/>
            <person name="Kotenko A.V."/>
            <person name="Peltek S.E."/>
        </authorList>
    </citation>
    <scope>NUCLEOTIDE SEQUENCE [LARGE SCALE GENOMIC DNA]</scope>
    <source>
        <strain evidence="3 4">G1w1</strain>
    </source>
</reference>
<evidence type="ECO:0000313" key="4">
    <source>
        <dbReference type="Proteomes" id="UP000029267"/>
    </source>
</evidence>
<proteinExistence type="predicted"/>
<evidence type="ECO:0000256" key="1">
    <source>
        <dbReference type="SAM" id="Phobius"/>
    </source>
</evidence>
<dbReference type="InterPro" id="IPR001478">
    <property type="entry name" value="PDZ"/>
</dbReference>
<feature type="transmembrane region" description="Helical" evidence="1">
    <location>
        <begin position="242"/>
        <end position="261"/>
    </location>
</feature>
<dbReference type="InterPro" id="IPR036034">
    <property type="entry name" value="PDZ_sf"/>
</dbReference>
<dbReference type="InterPro" id="IPR041489">
    <property type="entry name" value="PDZ_6"/>
</dbReference>
<keyword evidence="1" id="KW-1133">Transmembrane helix</keyword>
<keyword evidence="3" id="KW-0131">Cell cycle</keyword>
<feature type="domain" description="PDZ" evidence="2">
    <location>
        <begin position="276"/>
        <end position="355"/>
    </location>
</feature>
<dbReference type="RefSeq" id="WP_033017805.1">
    <property type="nucleotide sequence ID" value="NZ_JPYA02000002.1"/>
</dbReference>
<keyword evidence="3" id="KW-0132">Cell division</keyword>
<keyword evidence="1" id="KW-0812">Transmembrane</keyword>
<dbReference type="Proteomes" id="UP000029267">
    <property type="component" value="Unassembled WGS sequence"/>
</dbReference>
<sequence>MATWGLEWLEGIAAVWRQPLLYYGALLALAAGWRRVKRERRDFHVRVYSPWKEWRGLWTSGWLPGAVLSAVALGAGLVVPKEVVWTVTALTVLLGLTMETRLLSAAYTLGGTLLVLAMAERGRMAVPWLRDGVEAAPVLALWLTLLLAAEGWLIIRTRTEPASPQLLKSKRGMTIGRQWVQRLWFVPVVLPMAGGSLPSLPWWPFAVGGEGHSFWLVPFLIGFSQRRHHVRPPEAARREGRLVLLLAGVVAVLATGSVWYAPLAVAAGAVAVIGREWIAFSGRRADSASPPRFARHPHGVVIVGVLPGSKAEKMGLSIGEVICKTNGVPVRTEAEFYEALQRNRAFCKLEVIGDNGEVRFVQGALYEDEHHELGLLFVRERGSLASEAVS</sequence>
<dbReference type="SUPFAM" id="SSF50156">
    <property type="entry name" value="PDZ domain-like"/>
    <property type="match status" value="1"/>
</dbReference>
<feature type="transmembrane region" description="Helical" evidence="1">
    <location>
        <begin position="202"/>
        <end position="221"/>
    </location>
</feature>
<evidence type="ECO:0000313" key="3">
    <source>
        <dbReference type="EMBL" id="MEB3751080.1"/>
    </source>
</evidence>
<dbReference type="GO" id="GO:0051301">
    <property type="term" value="P:cell division"/>
    <property type="evidence" value="ECO:0007669"/>
    <property type="project" value="UniProtKB-KW"/>
</dbReference>
<feature type="transmembrane region" description="Helical" evidence="1">
    <location>
        <begin position="139"/>
        <end position="158"/>
    </location>
</feature>
<accession>A0ABU6BGZ9</accession>
<dbReference type="SMART" id="SM00228">
    <property type="entry name" value="PDZ"/>
    <property type="match status" value="1"/>
</dbReference>